<dbReference type="Proteomes" id="UP000002408">
    <property type="component" value="Chromosome"/>
</dbReference>
<proteinExistence type="predicted"/>
<evidence type="ECO:0000313" key="3">
    <source>
        <dbReference type="EMBL" id="ABS55262.1"/>
    </source>
</evidence>
<name>A7I6A1_METB6</name>
<dbReference type="KEGG" id="mbn:Mboo_0744"/>
<reference evidence="4" key="1">
    <citation type="journal article" date="2015" name="Microbiology">
        <title>Genome of Methanoregula boonei 6A8 reveals adaptations to oligotrophic peatland environments.</title>
        <authorList>
            <person name="Braeuer S."/>
            <person name="Cadillo-Quiroz H."/>
            <person name="Kyrpides N."/>
            <person name="Woyke T."/>
            <person name="Goodwin L."/>
            <person name="Detter C."/>
            <person name="Podell S."/>
            <person name="Yavitt J.B."/>
            <person name="Zinder S.H."/>
        </authorList>
    </citation>
    <scope>NUCLEOTIDE SEQUENCE [LARGE SCALE GENOMIC DNA]</scope>
    <source>
        <strain evidence="4">DSM 21154 / JCM 14090 / 6A8</strain>
    </source>
</reference>
<evidence type="ECO:0000259" key="1">
    <source>
        <dbReference type="Pfam" id="PF06742"/>
    </source>
</evidence>
<evidence type="ECO:0000313" key="4">
    <source>
        <dbReference type="Proteomes" id="UP000002408"/>
    </source>
</evidence>
<dbReference type="EMBL" id="CP000780">
    <property type="protein sequence ID" value="ABS55262.1"/>
    <property type="molecule type" value="Genomic_DNA"/>
</dbReference>
<evidence type="ECO:0000259" key="2">
    <source>
        <dbReference type="Pfam" id="PF06863"/>
    </source>
</evidence>
<protein>
    <recommendedName>
        <fullName evidence="5">DUF1254 domain-containing protein</fullName>
    </recommendedName>
</protein>
<sequence length="485" mass="52049" precursor="true">MAKFHFSRMRCEAITRKHVFIVICAALLVAAMVLVAAYQSAASQADYTRGYEIGLEAYTYGLPLIATNTTFETMTSINVSNGPYGPVNQFNNVRSLNNAGSTAVVAPGSTGLSSIAWLDLSKEPEVLHVPDVQGHFFVLAFIDPYTTNIQNFGSVANTPPGDYVIAGPGQYNLSIPAGTHRVDVDYNRIWIIGSTQLDGSYDIANVTRIQDGYTLTPLSLYGTNFRQSNLTDPNATPIIYQAPGGLAFYDMLGQQMALFPPPAADQPELARFAGVGIGPGMEPSHNTSLSRDTLRGLNDAVAAGPAQIKNDTMALYLQSFDQHNGYLLGGFGQYGTDYPLRAVISQIGLGAFTPDQAIYAISWADHNKNPLNGSNNYTLHLASAPPADEGWALTVYDLKGMMIPNALNRSALGSTSQLTQNTDGSVDFYLQPSPPSDPALAGNWLPTADGQGFEVMWRLIGPEQADIPGMLNGTGWQPPEIIPAS</sequence>
<dbReference type="STRING" id="456442.Mboo_0744"/>
<dbReference type="InterPro" id="IPR037049">
    <property type="entry name" value="DUF1214_C_sf"/>
</dbReference>
<evidence type="ECO:0008006" key="5">
    <source>
        <dbReference type="Google" id="ProtNLM"/>
    </source>
</evidence>
<dbReference type="Gene3D" id="2.60.40.1610">
    <property type="entry name" value="Domain of unknown function DUF1254"/>
    <property type="match status" value="1"/>
</dbReference>
<dbReference type="Pfam" id="PF06863">
    <property type="entry name" value="DUF1254"/>
    <property type="match status" value="1"/>
</dbReference>
<organism evidence="3 4">
    <name type="scientific">Methanoregula boonei (strain DSM 21154 / JCM 14090 / 6A8)</name>
    <dbReference type="NCBI Taxonomy" id="456442"/>
    <lineage>
        <taxon>Archaea</taxon>
        <taxon>Methanobacteriati</taxon>
        <taxon>Methanobacteriota</taxon>
        <taxon>Stenosarchaea group</taxon>
        <taxon>Methanomicrobia</taxon>
        <taxon>Methanomicrobiales</taxon>
        <taxon>Methanoregulaceae</taxon>
        <taxon>Methanoregula</taxon>
    </lineage>
</organism>
<dbReference type="HOGENOM" id="CLU_027269_1_1_2"/>
<feature type="domain" description="DUF1254" evidence="2">
    <location>
        <begin position="87"/>
        <end position="217"/>
    </location>
</feature>
<feature type="domain" description="DUF1214" evidence="1">
    <location>
        <begin position="356"/>
        <end position="464"/>
    </location>
</feature>
<dbReference type="eggNOG" id="arCOG05285">
    <property type="taxonomic scope" value="Archaea"/>
</dbReference>
<dbReference type="PANTHER" id="PTHR36509:SF2">
    <property type="entry name" value="BLL3101 PROTEIN"/>
    <property type="match status" value="1"/>
</dbReference>
<dbReference type="AlphaFoldDB" id="A7I6A1"/>
<keyword evidence="4" id="KW-1185">Reference proteome</keyword>
<dbReference type="Gene3D" id="2.60.120.600">
    <property type="entry name" value="Domain of unknown function DUF1214, C-terminal domain"/>
    <property type="match status" value="1"/>
</dbReference>
<dbReference type="InterPro" id="IPR010621">
    <property type="entry name" value="DUF1214"/>
</dbReference>
<gene>
    <name evidence="3" type="ordered locus">Mboo_0744</name>
</gene>
<dbReference type="InterPro" id="IPR037050">
    <property type="entry name" value="DUF1254_sf"/>
</dbReference>
<dbReference type="Pfam" id="PF06742">
    <property type="entry name" value="DUF1214"/>
    <property type="match status" value="1"/>
</dbReference>
<dbReference type="PANTHER" id="PTHR36509">
    <property type="entry name" value="BLL3101 PROTEIN"/>
    <property type="match status" value="1"/>
</dbReference>
<dbReference type="SUPFAM" id="SSF160935">
    <property type="entry name" value="VPA0735-like"/>
    <property type="match status" value="1"/>
</dbReference>
<accession>A7I6A1</accession>
<dbReference type="InterPro" id="IPR010679">
    <property type="entry name" value="DUF1254"/>
</dbReference>